<dbReference type="Gene3D" id="3.40.630.40">
    <property type="entry name" value="Zn-dependent exopeptidases"/>
    <property type="match status" value="1"/>
</dbReference>
<dbReference type="InterPro" id="IPR002508">
    <property type="entry name" value="MurNAc-LAA_cat"/>
</dbReference>
<dbReference type="GO" id="GO:0008745">
    <property type="term" value="F:N-acetylmuramoyl-L-alanine amidase activity"/>
    <property type="evidence" value="ECO:0007669"/>
    <property type="project" value="InterPro"/>
</dbReference>
<sequence length="301" mass="33052">MKILLDAGHGAGKAHNRGGLYYNEGDNNFYYSLVLKSELEKYQNVKVNLVRKKITDNPSLAQRSAMGSGYDLFLSLHSNAFSDPAANGTTIIDSLERPNTALAKDLSKAIADTFGHRNRGAVYKEGQPGYNWYGVLRFNKAGSSMIVEHGFHTNPKDCLFFKNNHIAVAVASAKVIAKHYGLKLKGTTSKPESNQGGEVMYRVQVGAFKVKGNADKLLKELKSKGYDAYIRTEVDSIPAKQGIKVGSRVKIKQGAKSYNGTGLSSFVYRNTYTVDQLKNNRAVLDTKGINTPVHIDDLILV</sequence>
<comment type="caution">
    <text evidence="3">The sequence shown here is derived from an EMBL/GenBank/DDBJ whole genome shotgun (WGS) entry which is preliminary data.</text>
</comment>
<dbReference type="InterPro" id="IPR007730">
    <property type="entry name" value="SPOR-like_dom"/>
</dbReference>
<dbReference type="GO" id="GO:0042834">
    <property type="term" value="F:peptidoglycan binding"/>
    <property type="evidence" value="ECO:0007669"/>
    <property type="project" value="InterPro"/>
</dbReference>
<dbReference type="CDD" id="cd02696">
    <property type="entry name" value="MurNAc-LAA"/>
    <property type="match status" value="1"/>
</dbReference>
<dbReference type="Pfam" id="PF01520">
    <property type="entry name" value="Amidase_3"/>
    <property type="match status" value="1"/>
</dbReference>
<dbReference type="Pfam" id="PF05036">
    <property type="entry name" value="SPOR"/>
    <property type="match status" value="1"/>
</dbReference>
<dbReference type="PANTHER" id="PTHR30404">
    <property type="entry name" value="N-ACETYLMURAMOYL-L-ALANINE AMIDASE"/>
    <property type="match status" value="1"/>
</dbReference>
<dbReference type="GO" id="GO:0009253">
    <property type="term" value="P:peptidoglycan catabolic process"/>
    <property type="evidence" value="ECO:0007669"/>
    <property type="project" value="InterPro"/>
</dbReference>
<gene>
    <name evidence="3" type="ORF">H8689_05560</name>
</gene>
<dbReference type="InterPro" id="IPR050695">
    <property type="entry name" value="N-acetylmuramoyl_amidase_3"/>
</dbReference>
<proteinExistence type="predicted"/>
<evidence type="ECO:0000313" key="3">
    <source>
        <dbReference type="EMBL" id="MBC8590597.1"/>
    </source>
</evidence>
<dbReference type="InterPro" id="IPR036680">
    <property type="entry name" value="SPOR-like_sf"/>
</dbReference>
<dbReference type="AlphaFoldDB" id="A0A926EZX9"/>
<keyword evidence="4" id="KW-1185">Reference proteome</keyword>
<dbReference type="SUPFAM" id="SSF110997">
    <property type="entry name" value="Sporulation related repeat"/>
    <property type="match status" value="1"/>
</dbReference>
<dbReference type="PANTHER" id="PTHR30404:SF0">
    <property type="entry name" value="N-ACETYLMURAMOYL-L-ALANINE AMIDASE AMIC"/>
    <property type="match status" value="1"/>
</dbReference>
<evidence type="ECO:0000313" key="4">
    <source>
        <dbReference type="Proteomes" id="UP000601522"/>
    </source>
</evidence>
<dbReference type="Proteomes" id="UP000601522">
    <property type="component" value="Unassembled WGS sequence"/>
</dbReference>
<accession>A0A926EZX9</accession>
<reference evidence="3 4" key="1">
    <citation type="submission" date="2020-08" db="EMBL/GenBank/DDBJ databases">
        <title>Genome public.</title>
        <authorList>
            <person name="Liu C."/>
            <person name="Sun Q."/>
        </authorList>
    </citation>
    <scope>NUCLEOTIDE SEQUENCE [LARGE SCALE GENOMIC DNA]</scope>
    <source>
        <strain evidence="3 4">NSJ-26</strain>
    </source>
</reference>
<evidence type="ECO:0000256" key="1">
    <source>
        <dbReference type="ARBA" id="ARBA00022801"/>
    </source>
</evidence>
<name>A0A926EZX9_9FIRM</name>
<dbReference type="GO" id="GO:0030288">
    <property type="term" value="C:outer membrane-bounded periplasmic space"/>
    <property type="evidence" value="ECO:0007669"/>
    <property type="project" value="TreeGrafter"/>
</dbReference>
<dbReference type="SUPFAM" id="SSF53187">
    <property type="entry name" value="Zn-dependent exopeptidases"/>
    <property type="match status" value="1"/>
</dbReference>
<protein>
    <submittedName>
        <fullName evidence="3">N-acetylmuramoyl-L-alanine amidase</fullName>
    </submittedName>
</protein>
<keyword evidence="1" id="KW-0378">Hydrolase</keyword>
<organism evidence="3 4">
    <name type="scientific">Wansuia hejianensis</name>
    <dbReference type="NCBI Taxonomy" id="2763667"/>
    <lineage>
        <taxon>Bacteria</taxon>
        <taxon>Bacillati</taxon>
        <taxon>Bacillota</taxon>
        <taxon>Clostridia</taxon>
        <taxon>Lachnospirales</taxon>
        <taxon>Lachnospiraceae</taxon>
        <taxon>Wansuia</taxon>
    </lineage>
</organism>
<dbReference type="SMART" id="SM00646">
    <property type="entry name" value="Ami_3"/>
    <property type="match status" value="1"/>
</dbReference>
<feature type="domain" description="MurNAc-LAA" evidence="2">
    <location>
        <begin position="62"/>
        <end position="175"/>
    </location>
</feature>
<dbReference type="EMBL" id="JACRTK010000002">
    <property type="protein sequence ID" value="MBC8590597.1"/>
    <property type="molecule type" value="Genomic_DNA"/>
</dbReference>
<dbReference type="RefSeq" id="WP_249323433.1">
    <property type="nucleotide sequence ID" value="NZ_JACRTK010000002.1"/>
</dbReference>
<dbReference type="Gene3D" id="3.30.70.1070">
    <property type="entry name" value="Sporulation related repeat"/>
    <property type="match status" value="1"/>
</dbReference>
<evidence type="ECO:0000259" key="2">
    <source>
        <dbReference type="SMART" id="SM00646"/>
    </source>
</evidence>